<dbReference type="RefSeq" id="WP_267768302.1">
    <property type="nucleotide sequence ID" value="NZ_JAPNKE010000002.1"/>
</dbReference>
<feature type="transmembrane region" description="Helical" evidence="2">
    <location>
        <begin position="132"/>
        <end position="154"/>
    </location>
</feature>
<keyword evidence="2" id="KW-0812">Transmembrane</keyword>
<dbReference type="AlphaFoldDB" id="A0A9X3EM56"/>
<feature type="transmembrane region" description="Helical" evidence="2">
    <location>
        <begin position="102"/>
        <end position="120"/>
    </location>
</feature>
<evidence type="ECO:0000313" key="3">
    <source>
        <dbReference type="EMBL" id="MCY1006226.1"/>
    </source>
</evidence>
<comment type="caution">
    <text evidence="3">The sequence shown here is derived from an EMBL/GenBank/DDBJ whole genome shotgun (WGS) entry which is preliminary data.</text>
</comment>
<keyword evidence="2" id="KW-0472">Membrane</keyword>
<evidence type="ECO:0000256" key="2">
    <source>
        <dbReference type="SAM" id="Phobius"/>
    </source>
</evidence>
<protein>
    <submittedName>
        <fullName evidence="3">Uncharacterized protein</fullName>
    </submittedName>
</protein>
<accession>A0A9X3EM56</accession>
<evidence type="ECO:0000256" key="1">
    <source>
        <dbReference type="SAM" id="MobiDB-lite"/>
    </source>
</evidence>
<dbReference type="Proteomes" id="UP001150924">
    <property type="component" value="Unassembled WGS sequence"/>
</dbReference>
<keyword evidence="2" id="KW-1133">Transmembrane helix</keyword>
<reference evidence="3" key="1">
    <citation type="submission" date="2022-11" db="EMBL/GenBank/DDBJ databases">
        <title>Minimal conservation of predation-associated metabolite biosynthetic gene clusters underscores biosynthetic potential of Myxococcota including descriptions for ten novel species: Archangium lansinium sp. nov., Myxococcus landrumus sp. nov., Nannocystis bai.</title>
        <authorList>
            <person name="Ahearne A."/>
            <person name="Stevens C."/>
            <person name="Phillips K."/>
        </authorList>
    </citation>
    <scope>NUCLEOTIDE SEQUENCE</scope>
    <source>
        <strain evidence="3">Na p29</strain>
    </source>
</reference>
<keyword evidence="4" id="KW-1185">Reference proteome</keyword>
<organism evidence="3 4">
    <name type="scientific">Nannocystis pusilla</name>
    <dbReference type="NCBI Taxonomy" id="889268"/>
    <lineage>
        <taxon>Bacteria</taxon>
        <taxon>Pseudomonadati</taxon>
        <taxon>Myxococcota</taxon>
        <taxon>Polyangia</taxon>
        <taxon>Nannocystales</taxon>
        <taxon>Nannocystaceae</taxon>
        <taxon>Nannocystis</taxon>
    </lineage>
</organism>
<gene>
    <name evidence="3" type="ORF">OV079_11770</name>
</gene>
<name>A0A9X3EM56_9BACT</name>
<proteinExistence type="predicted"/>
<sequence>MLAVRVWSARAHASLPRWPPTWPSAWVAPLVLAAAWSIALANEPELAAQRGLVFAGGPFLLLAGLHARLGGYLHAPERERLLPLPIEPARHFRSAGPAHRRGLALTIVAGVGAIAAATLPDGARCGWLLADFLWLALAAILVEPGIAGVAAYAGRRFPRGTGSRRRSSSARAAGRPRRPRSTCTRRRSGSGWRRWWRCRGS</sequence>
<dbReference type="EMBL" id="JAPNKE010000002">
    <property type="protein sequence ID" value="MCY1006226.1"/>
    <property type="molecule type" value="Genomic_DNA"/>
</dbReference>
<evidence type="ECO:0000313" key="4">
    <source>
        <dbReference type="Proteomes" id="UP001150924"/>
    </source>
</evidence>
<feature type="region of interest" description="Disordered" evidence="1">
    <location>
        <begin position="159"/>
        <end position="187"/>
    </location>
</feature>